<protein>
    <recommendedName>
        <fullName evidence="1">CCR4-NOT transcription complex subunit 1 CAF1-binding domain-containing protein</fullName>
    </recommendedName>
</protein>
<comment type="caution">
    <text evidence="2">The sequence shown here is derived from an EMBL/GenBank/DDBJ whole genome shotgun (WGS) entry which is preliminary data.</text>
</comment>
<name>A0A835HWE7_9MAGN</name>
<dbReference type="PANTHER" id="PTHR13162:SF8">
    <property type="entry name" value="CCR4-NOT TRANSCRIPTION COMPLEX SUBUNIT 1"/>
    <property type="match status" value="1"/>
</dbReference>
<dbReference type="PANTHER" id="PTHR13162">
    <property type="entry name" value="CCR4-NOT TRANSCRIPTION COMPLEX"/>
    <property type="match status" value="1"/>
</dbReference>
<dbReference type="Gene3D" id="1.25.40.180">
    <property type="match status" value="1"/>
</dbReference>
<reference evidence="2 3" key="1">
    <citation type="submission" date="2020-10" db="EMBL/GenBank/DDBJ databases">
        <title>The Coptis chinensis genome and diversification of protoberbering-type alkaloids.</title>
        <authorList>
            <person name="Wang B."/>
            <person name="Shu S."/>
            <person name="Song C."/>
            <person name="Liu Y."/>
        </authorList>
    </citation>
    <scope>NUCLEOTIDE SEQUENCE [LARGE SCALE GENOMIC DNA]</scope>
    <source>
        <strain evidence="2">HL-2020</strain>
        <tissue evidence="2">Leaf</tissue>
    </source>
</reference>
<dbReference type="GO" id="GO:0000288">
    <property type="term" value="P:nuclear-transcribed mRNA catabolic process, deadenylation-dependent decay"/>
    <property type="evidence" value="ECO:0007669"/>
    <property type="project" value="TreeGrafter"/>
</dbReference>
<feature type="non-terminal residue" evidence="2">
    <location>
        <position position="202"/>
    </location>
</feature>
<evidence type="ECO:0000259" key="1">
    <source>
        <dbReference type="Pfam" id="PF16415"/>
    </source>
</evidence>
<gene>
    <name evidence="2" type="ORF">IFM89_017461</name>
</gene>
<dbReference type="GO" id="GO:0060090">
    <property type="term" value="F:molecular adaptor activity"/>
    <property type="evidence" value="ECO:0007669"/>
    <property type="project" value="TreeGrafter"/>
</dbReference>
<dbReference type="OrthoDB" id="1933107at2759"/>
<dbReference type="AlphaFoldDB" id="A0A835HWE7"/>
<dbReference type="Pfam" id="PF16415">
    <property type="entry name" value="CNOT1_CAF1_bind"/>
    <property type="match status" value="1"/>
</dbReference>
<dbReference type="EMBL" id="JADFTS010000005">
    <property type="protein sequence ID" value="KAF9605442.1"/>
    <property type="molecule type" value="Genomic_DNA"/>
</dbReference>
<dbReference type="Proteomes" id="UP000631114">
    <property type="component" value="Unassembled WGS sequence"/>
</dbReference>
<dbReference type="InterPro" id="IPR040398">
    <property type="entry name" value="Not1"/>
</dbReference>
<evidence type="ECO:0000313" key="2">
    <source>
        <dbReference type="EMBL" id="KAF9605442.1"/>
    </source>
</evidence>
<feature type="domain" description="CCR4-NOT transcription complex subunit 1 CAF1-binding" evidence="1">
    <location>
        <begin position="1"/>
        <end position="132"/>
    </location>
</feature>
<proteinExistence type="predicted"/>
<accession>A0A835HWE7</accession>
<dbReference type="GO" id="GO:0030015">
    <property type="term" value="C:CCR4-NOT core complex"/>
    <property type="evidence" value="ECO:0007669"/>
    <property type="project" value="InterPro"/>
</dbReference>
<keyword evidence="3" id="KW-1185">Reference proteome</keyword>
<dbReference type="GO" id="GO:0017148">
    <property type="term" value="P:negative regulation of translation"/>
    <property type="evidence" value="ECO:0007669"/>
    <property type="project" value="InterPro"/>
</dbReference>
<evidence type="ECO:0000313" key="3">
    <source>
        <dbReference type="Proteomes" id="UP000631114"/>
    </source>
</evidence>
<dbReference type="GO" id="GO:0000932">
    <property type="term" value="C:P-body"/>
    <property type="evidence" value="ECO:0007669"/>
    <property type="project" value="TreeGrafter"/>
</dbReference>
<dbReference type="InterPro" id="IPR032191">
    <property type="entry name" value="CNOT1_CAF1_bind"/>
</dbReference>
<sequence length="202" mass="22701">ASIELNFHDRYLKFWDKVNSIALNKKILKATYENCKVLLRSELIKSSSEERSLLKNLGSWIGKFAIGKNQVHQAHEIDPKVLIIEVLEPCQSIVAYQFPNPWTMGILGLLSEICALPNLKMNLKFDIEVATQTHPVGHSQLLSQYTAPLHLAPGVLVHEEKMAPLSISKRLPFGQGFSQQTLSQSSFFVSRSSLIITLYTVV</sequence>
<organism evidence="2 3">
    <name type="scientific">Coptis chinensis</name>
    <dbReference type="NCBI Taxonomy" id="261450"/>
    <lineage>
        <taxon>Eukaryota</taxon>
        <taxon>Viridiplantae</taxon>
        <taxon>Streptophyta</taxon>
        <taxon>Embryophyta</taxon>
        <taxon>Tracheophyta</taxon>
        <taxon>Spermatophyta</taxon>
        <taxon>Magnoliopsida</taxon>
        <taxon>Ranunculales</taxon>
        <taxon>Ranunculaceae</taxon>
        <taxon>Coptidoideae</taxon>
        <taxon>Coptis</taxon>
    </lineage>
</organism>